<dbReference type="Proteomes" id="UP000476820">
    <property type="component" value="Unassembled WGS sequence"/>
</dbReference>
<evidence type="ECO:0000313" key="3">
    <source>
        <dbReference type="EMBL" id="NFN35634.1"/>
    </source>
</evidence>
<dbReference type="EMBL" id="SWVK01000014">
    <property type="protein sequence ID" value="NFN35634.1"/>
    <property type="molecule type" value="Genomic_DNA"/>
</dbReference>
<dbReference type="Proteomes" id="UP000473681">
    <property type="component" value="Unassembled WGS sequence"/>
</dbReference>
<gene>
    <name evidence="2" type="ORF">FC774_09100</name>
    <name evidence="3" type="ORF">FDB51_10975</name>
</gene>
<dbReference type="AlphaFoldDB" id="A0A0C2NRH1"/>
<reference evidence="4 5" key="1">
    <citation type="submission" date="2019-04" db="EMBL/GenBank/DDBJ databases">
        <title>Genome sequencing of Clostridium botulinum Groups I-IV and Clostridium butyricum.</title>
        <authorList>
            <person name="Brunt J."/>
            <person name="Van Vliet A.H.M."/>
            <person name="Stringer S.C."/>
            <person name="Carter A.T."/>
            <person name="Peck M.W."/>
        </authorList>
    </citation>
    <scope>NUCLEOTIDE SEQUENCE [LARGE SCALE GENOMIC DNA]</scope>
    <source>
        <strain evidence="2 5">1605</strain>
        <strain evidence="3 4">CB-K-33E</strain>
    </source>
</reference>
<evidence type="ECO:0000313" key="4">
    <source>
        <dbReference type="Proteomes" id="UP000473681"/>
    </source>
</evidence>
<feature type="chain" id="PRO_5035988705" evidence="1">
    <location>
        <begin position="22"/>
        <end position="104"/>
    </location>
</feature>
<accession>A0A0C2NRH1</accession>
<evidence type="ECO:0000256" key="1">
    <source>
        <dbReference type="SAM" id="SignalP"/>
    </source>
</evidence>
<feature type="signal peptide" evidence="1">
    <location>
        <begin position="1"/>
        <end position="21"/>
    </location>
</feature>
<comment type="caution">
    <text evidence="3">The sequence shown here is derived from an EMBL/GenBank/DDBJ whole genome shotgun (WGS) entry which is preliminary data.</text>
</comment>
<evidence type="ECO:0000313" key="5">
    <source>
        <dbReference type="Proteomes" id="UP000476820"/>
    </source>
</evidence>
<name>A0A0C2NRH1_CLOBO</name>
<dbReference type="EMBL" id="SWOV01000020">
    <property type="protein sequence ID" value="NFF88023.1"/>
    <property type="molecule type" value="Genomic_DNA"/>
</dbReference>
<sequence>MKKFLFALITCLTIFKTNAYAIDLKSDLYKEGVFRVDSTSGNTATAKLMTPDSTTYLLIFDEKNNLKLIRRLDFKNETANLEKISNGSIVSIIGNGEIYIDFKD</sequence>
<keyword evidence="1" id="KW-0732">Signal</keyword>
<evidence type="ECO:0000313" key="2">
    <source>
        <dbReference type="EMBL" id="NFF88023.1"/>
    </source>
</evidence>
<organism evidence="3 4">
    <name type="scientific">Clostridium botulinum</name>
    <dbReference type="NCBI Taxonomy" id="1491"/>
    <lineage>
        <taxon>Bacteria</taxon>
        <taxon>Bacillati</taxon>
        <taxon>Bacillota</taxon>
        <taxon>Clostridia</taxon>
        <taxon>Eubacteriales</taxon>
        <taxon>Clostridiaceae</taxon>
        <taxon>Clostridium</taxon>
    </lineage>
</organism>
<protein>
    <submittedName>
        <fullName evidence="3">Uncharacterized protein</fullName>
    </submittedName>
</protein>
<proteinExistence type="predicted"/>
<dbReference type="RefSeq" id="WP_012450015.1">
    <property type="nucleotide sequence ID" value="NZ_CP010520.1"/>
</dbReference>